<evidence type="ECO:0000256" key="1">
    <source>
        <dbReference type="ARBA" id="ARBA00007626"/>
    </source>
</evidence>
<dbReference type="Pfam" id="PF13041">
    <property type="entry name" value="PPR_2"/>
    <property type="match status" value="1"/>
</dbReference>
<comment type="similarity">
    <text evidence="1">Belongs to the PPR family. P subfamily.</text>
</comment>
<gene>
    <name evidence="4" type="ORF">VNO80_00090</name>
</gene>
<dbReference type="GO" id="GO:0006281">
    <property type="term" value="P:DNA repair"/>
    <property type="evidence" value="ECO:0007669"/>
    <property type="project" value="InterPro"/>
</dbReference>
<evidence type="ECO:0000256" key="3">
    <source>
        <dbReference type="PROSITE-ProRule" id="PRU00708"/>
    </source>
</evidence>
<dbReference type="InterPro" id="IPR011990">
    <property type="entry name" value="TPR-like_helical_dom_sf"/>
</dbReference>
<dbReference type="Gene3D" id="3.30.1490.100">
    <property type="entry name" value="DNA polymerase, Y-family, little finger domain"/>
    <property type="match status" value="1"/>
</dbReference>
<keyword evidence="5" id="KW-1185">Reference proteome</keyword>
<keyword evidence="2" id="KW-0677">Repeat</keyword>
<dbReference type="GO" id="GO:0003684">
    <property type="term" value="F:damaged DNA binding"/>
    <property type="evidence" value="ECO:0007669"/>
    <property type="project" value="InterPro"/>
</dbReference>
<accession>A0AAN9RLX0</accession>
<organism evidence="4 5">
    <name type="scientific">Phaseolus coccineus</name>
    <name type="common">Scarlet runner bean</name>
    <name type="synonym">Phaseolus multiflorus</name>
    <dbReference type="NCBI Taxonomy" id="3886"/>
    <lineage>
        <taxon>Eukaryota</taxon>
        <taxon>Viridiplantae</taxon>
        <taxon>Streptophyta</taxon>
        <taxon>Embryophyta</taxon>
        <taxon>Tracheophyta</taxon>
        <taxon>Spermatophyta</taxon>
        <taxon>Magnoliopsida</taxon>
        <taxon>eudicotyledons</taxon>
        <taxon>Gunneridae</taxon>
        <taxon>Pentapetalae</taxon>
        <taxon>rosids</taxon>
        <taxon>fabids</taxon>
        <taxon>Fabales</taxon>
        <taxon>Fabaceae</taxon>
        <taxon>Papilionoideae</taxon>
        <taxon>50 kb inversion clade</taxon>
        <taxon>NPAAA clade</taxon>
        <taxon>indigoferoid/millettioid clade</taxon>
        <taxon>Phaseoleae</taxon>
        <taxon>Phaseolus</taxon>
    </lineage>
</organism>
<comment type="caution">
    <text evidence="4">The sequence shown here is derived from an EMBL/GenBank/DDBJ whole genome shotgun (WGS) entry which is preliminary data.</text>
</comment>
<reference evidence="4 5" key="1">
    <citation type="submission" date="2024-01" db="EMBL/GenBank/DDBJ databases">
        <title>The genomes of 5 underutilized Papilionoideae crops provide insights into root nodulation and disease resistanc.</title>
        <authorList>
            <person name="Jiang F."/>
        </authorList>
    </citation>
    <scope>NUCLEOTIDE SEQUENCE [LARGE SCALE GENOMIC DNA]</scope>
    <source>
        <strain evidence="4">JINMINGXINNONG_FW02</strain>
        <tissue evidence="4">Leaves</tissue>
    </source>
</reference>
<sequence>MKPDRISYNTVIYAYCRNGRMKDALRIFSEMKDSALLPDVVTFNTFIATYAADSLFAEAIDVVRYMIKQGCKPDQNTYNSIVDWYCKLNRRDEANSFVKSLRDLDPHVSKEEESRLLERILFLSATPINAISNSAGYTWLELPPLTAIKHQESKTVGADVNWGLRFKDIKDGRTFTLKIKKRRKSADEPAKFKGCGDCENLCHSVMMSRRFEVLVCKFLDLKVQKLLNKVALHALVPSFDNGGDFRRGIGDLGSDVSSIVDEFSLLEDMCDLSESSSLTSSEEQLDCDQFSGWSCPVVGQQNQLSALRFLKIAALNNSIQNSCHHENSGSDSHELCDKRDATDHLVKSSHEEVIESPV</sequence>
<evidence type="ECO:0008006" key="6">
    <source>
        <dbReference type="Google" id="ProtNLM"/>
    </source>
</evidence>
<name>A0AAN9RLX0_PHACN</name>
<dbReference type="Proteomes" id="UP001374584">
    <property type="component" value="Unassembled WGS sequence"/>
</dbReference>
<dbReference type="InterPro" id="IPR036775">
    <property type="entry name" value="DNA_pol_Y-fam_lit_finger_sf"/>
</dbReference>
<evidence type="ECO:0000256" key="2">
    <source>
        <dbReference type="ARBA" id="ARBA00022737"/>
    </source>
</evidence>
<dbReference type="Pfam" id="PF12854">
    <property type="entry name" value="PPR_1"/>
    <property type="match status" value="1"/>
</dbReference>
<dbReference type="PANTHER" id="PTHR47936:SF1">
    <property type="entry name" value="PENTATRICOPEPTIDE REPEAT-CONTAINING PROTEIN GUN1, CHLOROPLASTIC"/>
    <property type="match status" value="1"/>
</dbReference>
<dbReference type="PANTHER" id="PTHR47936">
    <property type="entry name" value="PPR_LONG DOMAIN-CONTAINING PROTEIN"/>
    <property type="match status" value="1"/>
</dbReference>
<feature type="repeat" description="PPR" evidence="3">
    <location>
        <begin position="39"/>
        <end position="73"/>
    </location>
</feature>
<dbReference type="EMBL" id="JAYMYR010000001">
    <property type="protein sequence ID" value="KAK7381545.1"/>
    <property type="molecule type" value="Genomic_DNA"/>
</dbReference>
<feature type="repeat" description="PPR" evidence="3">
    <location>
        <begin position="4"/>
        <end position="38"/>
    </location>
</feature>
<protein>
    <recommendedName>
        <fullName evidence="6">Pentatricopeptide repeat-containing protein</fullName>
    </recommendedName>
</protein>
<evidence type="ECO:0000313" key="5">
    <source>
        <dbReference type="Proteomes" id="UP001374584"/>
    </source>
</evidence>
<dbReference type="NCBIfam" id="TIGR00756">
    <property type="entry name" value="PPR"/>
    <property type="match status" value="3"/>
</dbReference>
<dbReference type="AlphaFoldDB" id="A0AAN9RLX0"/>
<dbReference type="InterPro" id="IPR002885">
    <property type="entry name" value="PPR_rpt"/>
</dbReference>
<evidence type="ECO:0000313" key="4">
    <source>
        <dbReference type="EMBL" id="KAK7381545.1"/>
    </source>
</evidence>
<dbReference type="Gene3D" id="1.25.40.10">
    <property type="entry name" value="Tetratricopeptide repeat domain"/>
    <property type="match status" value="1"/>
</dbReference>
<dbReference type="PROSITE" id="PS51375">
    <property type="entry name" value="PPR"/>
    <property type="match status" value="2"/>
</dbReference>
<proteinExistence type="inferred from homology"/>